<name>A0A2I0B8X5_9ASPA</name>
<protein>
    <submittedName>
        <fullName evidence="2">Uncharacterized protein</fullName>
    </submittedName>
</protein>
<dbReference type="PANTHER" id="PTHR22940:SF4">
    <property type="entry name" value="PROTEIN TIMELESS HOMOLOG"/>
    <property type="match status" value="1"/>
</dbReference>
<dbReference type="GO" id="GO:0006281">
    <property type="term" value="P:DNA repair"/>
    <property type="evidence" value="ECO:0007669"/>
    <property type="project" value="TreeGrafter"/>
</dbReference>
<dbReference type="GO" id="GO:0031298">
    <property type="term" value="C:replication fork protection complex"/>
    <property type="evidence" value="ECO:0007669"/>
    <property type="project" value="TreeGrafter"/>
</dbReference>
<dbReference type="Proteomes" id="UP000236161">
    <property type="component" value="Unassembled WGS sequence"/>
</dbReference>
<dbReference type="AlphaFoldDB" id="A0A2I0B8X5"/>
<dbReference type="GO" id="GO:0000076">
    <property type="term" value="P:DNA replication checkpoint signaling"/>
    <property type="evidence" value="ECO:0007669"/>
    <property type="project" value="TreeGrafter"/>
</dbReference>
<dbReference type="STRING" id="1088818.A0A2I0B8X5"/>
<evidence type="ECO:0000313" key="3">
    <source>
        <dbReference type="Proteomes" id="UP000236161"/>
    </source>
</evidence>
<keyword evidence="3" id="KW-1185">Reference proteome</keyword>
<gene>
    <name evidence="2" type="ORF">AXF42_Ash009467</name>
</gene>
<evidence type="ECO:0000313" key="2">
    <source>
        <dbReference type="EMBL" id="PKA64247.1"/>
    </source>
</evidence>
<sequence length="632" mass="71856">METMIDGLSTNLQSLDYFSLHEGLCGPIAATMNEKMYSLVISKWRNCFEGLKITNEYKFLSAAGSLLKCMIRMLDLVLKLLPEDSNECQTARVLLYKLFYDQTEEGLTQFLLKLFKCFDPHKQPKSDLADLLEIIHAMLQLMEKLQAHGSLRVSKKARGRRRITKEKGQNNVESEQVRETSTTHDDTKPPYQMCEELGKSTKESLPQSCYAEREQGVDQDGSSIFGSAFVTDMPQQNTVQIGDQSPAIDDKVHEKPVDEEYGMSNSSNDDQPANNEVNFNISALVSIFASNIVIHNLCWLLKHYKANSVSTNHYVICMLMRFCEDLELSPMLYQLSLLTTFYDILEEQKTFKSKEHTNIVKFLTEFIRKMFKIMKKQPLLFVEILFWKTRRECQLINAEALMGSIVNLRKDVRNMDQGMVGSSKYDVGMGCRSIADALGEDEIDLDVPLINHGLRMEPDAVGEDNVLRTNHSEFQKNSVSNILENEIDKDTREAISAGLQDQRTGKSHKGCNFTEEQETIVIELYEKYKNERQCSRLIAEALDPNGQITSVIVSRKLRQLGLKVIPKKKLIKSEMTSKATGDSVASGSAACEIKDAMQLGLNELGENHSLRTSMQYMKKLWSHQVTFDSFHT</sequence>
<accession>A0A2I0B8X5</accession>
<dbReference type="InterPro" id="IPR044998">
    <property type="entry name" value="Timeless"/>
</dbReference>
<reference evidence="2 3" key="1">
    <citation type="journal article" date="2017" name="Nature">
        <title>The Apostasia genome and the evolution of orchids.</title>
        <authorList>
            <person name="Zhang G.Q."/>
            <person name="Liu K.W."/>
            <person name="Li Z."/>
            <person name="Lohaus R."/>
            <person name="Hsiao Y.Y."/>
            <person name="Niu S.C."/>
            <person name="Wang J.Y."/>
            <person name="Lin Y.C."/>
            <person name="Xu Q."/>
            <person name="Chen L.J."/>
            <person name="Yoshida K."/>
            <person name="Fujiwara S."/>
            <person name="Wang Z.W."/>
            <person name="Zhang Y.Q."/>
            <person name="Mitsuda N."/>
            <person name="Wang M."/>
            <person name="Liu G.H."/>
            <person name="Pecoraro L."/>
            <person name="Huang H.X."/>
            <person name="Xiao X.J."/>
            <person name="Lin M."/>
            <person name="Wu X.Y."/>
            <person name="Wu W.L."/>
            <person name="Chen Y.Y."/>
            <person name="Chang S.B."/>
            <person name="Sakamoto S."/>
            <person name="Ohme-Takagi M."/>
            <person name="Yagi M."/>
            <person name="Zeng S.J."/>
            <person name="Shen C.Y."/>
            <person name="Yeh C.M."/>
            <person name="Luo Y.B."/>
            <person name="Tsai W.C."/>
            <person name="Van de Peer Y."/>
            <person name="Liu Z.J."/>
        </authorList>
    </citation>
    <scope>NUCLEOTIDE SEQUENCE [LARGE SCALE GENOMIC DNA]</scope>
    <source>
        <strain evidence="3">cv. Shenzhen</strain>
        <tissue evidence="2">Stem</tissue>
    </source>
</reference>
<dbReference type="EMBL" id="KZ451905">
    <property type="protein sequence ID" value="PKA64247.1"/>
    <property type="molecule type" value="Genomic_DNA"/>
</dbReference>
<feature type="region of interest" description="Disordered" evidence="1">
    <location>
        <begin position="153"/>
        <end position="191"/>
    </location>
</feature>
<organism evidence="2 3">
    <name type="scientific">Apostasia shenzhenica</name>
    <dbReference type="NCBI Taxonomy" id="1088818"/>
    <lineage>
        <taxon>Eukaryota</taxon>
        <taxon>Viridiplantae</taxon>
        <taxon>Streptophyta</taxon>
        <taxon>Embryophyta</taxon>
        <taxon>Tracheophyta</taxon>
        <taxon>Spermatophyta</taxon>
        <taxon>Magnoliopsida</taxon>
        <taxon>Liliopsida</taxon>
        <taxon>Asparagales</taxon>
        <taxon>Orchidaceae</taxon>
        <taxon>Apostasioideae</taxon>
        <taxon>Apostasia</taxon>
    </lineage>
</organism>
<feature type="compositionally biased region" description="Basic residues" evidence="1">
    <location>
        <begin position="153"/>
        <end position="164"/>
    </location>
</feature>
<proteinExistence type="predicted"/>
<dbReference type="GO" id="GO:0043111">
    <property type="term" value="P:replication fork arrest"/>
    <property type="evidence" value="ECO:0007669"/>
    <property type="project" value="TreeGrafter"/>
</dbReference>
<evidence type="ECO:0000256" key="1">
    <source>
        <dbReference type="SAM" id="MobiDB-lite"/>
    </source>
</evidence>
<dbReference type="GO" id="GO:0003677">
    <property type="term" value="F:DNA binding"/>
    <property type="evidence" value="ECO:0007669"/>
    <property type="project" value="TreeGrafter"/>
</dbReference>
<feature type="compositionally biased region" description="Basic and acidic residues" evidence="1">
    <location>
        <begin position="175"/>
        <end position="188"/>
    </location>
</feature>
<dbReference type="OrthoDB" id="310853at2759"/>
<dbReference type="PANTHER" id="PTHR22940">
    <property type="entry name" value="TIMEOUT/TIMELESS-2"/>
    <property type="match status" value="1"/>
</dbReference>